<evidence type="ECO:0000259" key="1">
    <source>
        <dbReference type="PROSITE" id="PS50181"/>
    </source>
</evidence>
<evidence type="ECO:0000313" key="3">
    <source>
        <dbReference type="Proteomes" id="UP000761534"/>
    </source>
</evidence>
<comment type="caution">
    <text evidence="2">The sequence shown here is derived from an EMBL/GenBank/DDBJ whole genome shotgun (WGS) entry which is preliminary data.</text>
</comment>
<name>A0A642V157_9ASCO</name>
<feature type="domain" description="F-box" evidence="1">
    <location>
        <begin position="1"/>
        <end position="42"/>
    </location>
</feature>
<accession>A0A642V157</accession>
<evidence type="ECO:0000313" key="2">
    <source>
        <dbReference type="EMBL" id="KAA8906795.1"/>
    </source>
</evidence>
<reference evidence="2" key="1">
    <citation type="journal article" date="2019" name="G3 (Bethesda)">
        <title>Genome Assemblies of Two Rare Opportunistic Yeast Pathogens: Diutina rugosa (syn. Candida rugosa) and Trichomonascus ciferrii (syn. Candida ciferrii).</title>
        <authorList>
            <person name="Mixao V."/>
            <person name="Saus E."/>
            <person name="Hansen A.P."/>
            <person name="Lass-Florl C."/>
            <person name="Gabaldon T."/>
        </authorList>
    </citation>
    <scope>NUCLEOTIDE SEQUENCE</scope>
    <source>
        <strain evidence="2">CBS 4856</strain>
    </source>
</reference>
<dbReference type="AlphaFoldDB" id="A0A642V157"/>
<dbReference type="CDD" id="cd09917">
    <property type="entry name" value="F-box_SF"/>
    <property type="match status" value="1"/>
</dbReference>
<organism evidence="2 3">
    <name type="scientific">Trichomonascus ciferrii</name>
    <dbReference type="NCBI Taxonomy" id="44093"/>
    <lineage>
        <taxon>Eukaryota</taxon>
        <taxon>Fungi</taxon>
        <taxon>Dikarya</taxon>
        <taxon>Ascomycota</taxon>
        <taxon>Saccharomycotina</taxon>
        <taxon>Dipodascomycetes</taxon>
        <taxon>Dipodascales</taxon>
        <taxon>Trichomonascaceae</taxon>
        <taxon>Trichomonascus</taxon>
        <taxon>Trichomonascus ciferrii complex</taxon>
    </lineage>
</organism>
<dbReference type="EMBL" id="SWFS01000391">
    <property type="protein sequence ID" value="KAA8906795.1"/>
    <property type="molecule type" value="Genomic_DNA"/>
</dbReference>
<dbReference type="SUPFAM" id="SSF81383">
    <property type="entry name" value="F-box domain"/>
    <property type="match status" value="1"/>
</dbReference>
<dbReference type="InterPro" id="IPR001810">
    <property type="entry name" value="F-box_dom"/>
</dbReference>
<dbReference type="VEuPathDB" id="FungiDB:TRICI_005097"/>
<protein>
    <recommendedName>
        <fullName evidence="1">F-box domain-containing protein</fullName>
    </recommendedName>
</protein>
<sequence>MELRGLPIEIVLIICEYLGILDLLALRETCRVLNSVVAESKVPCCVVVLDPFSGDNIYLVMGDRRKINKGLKELYEGLLTCCFAFARKFTSKMRRMGLYFWLKRVVRIVTKLGPRSTEEYEMMEQRFLYNEMAYRWDLREQTSTMLALLRQVQPREVFILDLTSQSFDDSPIKFYPGLSDSNSRALISLVNKSALRFTAKIKLECSGPFTRREVVLGDKFTEIALFDLEDSKLLKKLSICKKLAGFSCQSSETGIYNFLGFVKTVAEIATLFIDFYDEDKSEQRGNLQLEDSTVTLWKLSNVHHLIYGDDISGTNLSQKPVCMVRGLTVETCSTNFMDIFNLPSLEHLHVIRYTSQTNIPQPTLDQITSLKLTVVEESIRLFTPILNS</sequence>
<keyword evidence="3" id="KW-1185">Reference proteome</keyword>
<dbReference type="Pfam" id="PF00646">
    <property type="entry name" value="F-box"/>
    <property type="match status" value="1"/>
</dbReference>
<dbReference type="SMART" id="SM00256">
    <property type="entry name" value="FBOX"/>
    <property type="match status" value="1"/>
</dbReference>
<gene>
    <name evidence="2" type="ORF">TRICI_005097</name>
</gene>
<dbReference type="PROSITE" id="PS50181">
    <property type="entry name" value="FBOX"/>
    <property type="match status" value="1"/>
</dbReference>
<dbReference type="InterPro" id="IPR036047">
    <property type="entry name" value="F-box-like_dom_sf"/>
</dbReference>
<proteinExistence type="predicted"/>
<dbReference type="Proteomes" id="UP000761534">
    <property type="component" value="Unassembled WGS sequence"/>
</dbReference>